<dbReference type="Proteomes" id="UP001597094">
    <property type="component" value="Unassembled WGS sequence"/>
</dbReference>
<reference evidence="3" key="1">
    <citation type="journal article" date="2019" name="Int. J. Syst. Evol. Microbiol.">
        <title>The Global Catalogue of Microorganisms (GCM) 10K type strain sequencing project: providing services to taxonomists for standard genome sequencing and annotation.</title>
        <authorList>
            <consortium name="The Broad Institute Genomics Platform"/>
            <consortium name="The Broad Institute Genome Sequencing Center for Infectious Disease"/>
            <person name="Wu L."/>
            <person name="Ma J."/>
        </authorList>
    </citation>
    <scope>NUCLEOTIDE SEQUENCE [LARGE SCALE GENOMIC DNA]</scope>
    <source>
        <strain evidence="3">JCM 31319</strain>
    </source>
</reference>
<dbReference type="RefSeq" id="WP_377529966.1">
    <property type="nucleotide sequence ID" value="NZ_JBHTLD010000171.1"/>
</dbReference>
<gene>
    <name evidence="2" type="ORF">ACFQ2O_16140</name>
</gene>
<sequence>MEANTQTSQSSSGKTFRVAPGVWGLKTIFVNLYFVANPDGSWVLIDTGVPGSAAKIKKTAEELFGEDNAPRAIILTHGHFDHVGAVKELAEEWEVPVYAHPMELPYLTGQSSYPPPDPSVGGGGMAYMSFLYPKKPINIKNHVELLPPDFSVPALEGWKWLHTPGHSPGHVSLFRESDRTLIVGDAFITRHGESAMAVLTQKREVHGPPAYFTTDWGSAHHSVEALCDLDPEIAATGHGLPMKGEELRQKLDQLVHDFWMVAVPKHGRYVHEPAVADEYGVVSVPPPASNPMPKVLALAGAVAVVGLAWSAWSKRNNKPKYGYAKKQPQQRPYSHNRVMQGMPVEVDPIHDDPHDHTNYYP</sequence>
<organism evidence="2 3">
    <name type="scientific">Pontibacter rugosus</name>
    <dbReference type="NCBI Taxonomy" id="1745966"/>
    <lineage>
        <taxon>Bacteria</taxon>
        <taxon>Pseudomonadati</taxon>
        <taxon>Bacteroidota</taxon>
        <taxon>Cytophagia</taxon>
        <taxon>Cytophagales</taxon>
        <taxon>Hymenobacteraceae</taxon>
        <taxon>Pontibacter</taxon>
    </lineage>
</organism>
<dbReference type="SMART" id="SM00849">
    <property type="entry name" value="Lactamase_B"/>
    <property type="match status" value="1"/>
</dbReference>
<dbReference type="EMBL" id="JBHTLD010000171">
    <property type="protein sequence ID" value="MFD1187748.1"/>
    <property type="molecule type" value="Genomic_DNA"/>
</dbReference>
<proteinExistence type="predicted"/>
<dbReference type="SUPFAM" id="SSF56281">
    <property type="entry name" value="Metallo-hydrolase/oxidoreductase"/>
    <property type="match status" value="1"/>
</dbReference>
<evidence type="ECO:0000259" key="1">
    <source>
        <dbReference type="SMART" id="SM00849"/>
    </source>
</evidence>
<protein>
    <submittedName>
        <fullName evidence="2">MBL fold metallo-hydrolase</fullName>
    </submittedName>
</protein>
<comment type="caution">
    <text evidence="2">The sequence shown here is derived from an EMBL/GenBank/DDBJ whole genome shotgun (WGS) entry which is preliminary data.</text>
</comment>
<keyword evidence="3" id="KW-1185">Reference proteome</keyword>
<dbReference type="InterPro" id="IPR001279">
    <property type="entry name" value="Metallo-B-lactamas"/>
</dbReference>
<name>A0ABW3ST68_9BACT</name>
<accession>A0ABW3ST68</accession>
<dbReference type="Pfam" id="PF00753">
    <property type="entry name" value="Lactamase_B"/>
    <property type="match status" value="1"/>
</dbReference>
<dbReference type="InterPro" id="IPR050855">
    <property type="entry name" value="NDM-1-like"/>
</dbReference>
<dbReference type="PANTHER" id="PTHR42951">
    <property type="entry name" value="METALLO-BETA-LACTAMASE DOMAIN-CONTAINING"/>
    <property type="match status" value="1"/>
</dbReference>
<dbReference type="Gene3D" id="3.60.15.10">
    <property type="entry name" value="Ribonuclease Z/Hydroxyacylglutathione hydrolase-like"/>
    <property type="match status" value="1"/>
</dbReference>
<feature type="domain" description="Metallo-beta-lactamase" evidence="1">
    <location>
        <begin position="29"/>
        <end position="238"/>
    </location>
</feature>
<evidence type="ECO:0000313" key="2">
    <source>
        <dbReference type="EMBL" id="MFD1187748.1"/>
    </source>
</evidence>
<dbReference type="CDD" id="cd07721">
    <property type="entry name" value="yflN-like_MBL-fold"/>
    <property type="match status" value="1"/>
</dbReference>
<evidence type="ECO:0000313" key="3">
    <source>
        <dbReference type="Proteomes" id="UP001597094"/>
    </source>
</evidence>
<dbReference type="PANTHER" id="PTHR42951:SF17">
    <property type="entry name" value="METALLO-BETA-LACTAMASE DOMAIN-CONTAINING PROTEIN"/>
    <property type="match status" value="1"/>
</dbReference>
<dbReference type="InterPro" id="IPR036866">
    <property type="entry name" value="RibonucZ/Hydroxyglut_hydro"/>
</dbReference>